<keyword evidence="2" id="KW-1185">Reference proteome</keyword>
<accession>A0A147K893</accession>
<dbReference type="PATRIC" id="fig|1150625.3.peg.1643"/>
<dbReference type="OrthoDB" id="573733at2"/>
<gene>
    <name evidence="1" type="ORF">Q75_07780</name>
</gene>
<comment type="caution">
    <text evidence="1">The sequence shown here is derived from an EMBL/GenBank/DDBJ whole genome shotgun (WGS) entry which is preliminary data.</text>
</comment>
<dbReference type="InterPro" id="IPR018680">
    <property type="entry name" value="DUF2164"/>
</dbReference>
<protein>
    <recommendedName>
        <fullName evidence="3">DUF2164 domain-containing protein</fullName>
    </recommendedName>
</protein>
<dbReference type="STRING" id="1150625.Q75_07780"/>
<evidence type="ECO:0000313" key="1">
    <source>
        <dbReference type="EMBL" id="KUP06429.1"/>
    </source>
</evidence>
<reference evidence="1 2" key="1">
    <citation type="journal article" date="2016" name="Front. Microbiol.">
        <title>Microevolution Analysis of Bacillus coahuilensis Unveils Differences in Phosphorus Acquisition Strategies and Their Regulation.</title>
        <authorList>
            <person name="Gomez-Lunar Z."/>
            <person name="Hernandez-Gonzalez I."/>
            <person name="Rodriguez-Torres M.D."/>
            <person name="Souza V."/>
            <person name="Olmedo-Alvarez G."/>
        </authorList>
    </citation>
    <scope>NUCLEOTIDE SEQUENCE [LARGE SCALE GENOMIC DNA]</scope>
    <source>
        <strain evidence="2">p1.1.43</strain>
    </source>
</reference>
<dbReference type="Proteomes" id="UP000074108">
    <property type="component" value="Unassembled WGS sequence"/>
</dbReference>
<organism evidence="1 2">
    <name type="scientific">Bacillus coahuilensis p1.1.43</name>
    <dbReference type="NCBI Taxonomy" id="1150625"/>
    <lineage>
        <taxon>Bacteria</taxon>
        <taxon>Bacillati</taxon>
        <taxon>Bacillota</taxon>
        <taxon>Bacilli</taxon>
        <taxon>Bacillales</taxon>
        <taxon>Bacillaceae</taxon>
        <taxon>Bacillus</taxon>
    </lineage>
</organism>
<sequence length="85" mass="10110">MIPIKLPKQERDQILHRIITHHYEQTGDEMGEIAAENLLDFMLKEIGPYFYNQAVSDSLETLEQKYYSMEEDLQALKRPLLTNRR</sequence>
<evidence type="ECO:0008006" key="3">
    <source>
        <dbReference type="Google" id="ProtNLM"/>
    </source>
</evidence>
<name>A0A147K893_9BACI</name>
<proteinExistence type="predicted"/>
<dbReference type="EMBL" id="LDYG01000028">
    <property type="protein sequence ID" value="KUP06429.1"/>
    <property type="molecule type" value="Genomic_DNA"/>
</dbReference>
<evidence type="ECO:0000313" key="2">
    <source>
        <dbReference type="Proteomes" id="UP000074108"/>
    </source>
</evidence>
<dbReference type="AlphaFoldDB" id="A0A147K893"/>
<dbReference type="Pfam" id="PF09932">
    <property type="entry name" value="DUF2164"/>
    <property type="match status" value="1"/>
</dbReference>
<dbReference type="RefSeq" id="WP_059350987.1">
    <property type="nucleotide sequence ID" value="NZ_LDYG01000028.1"/>
</dbReference>